<evidence type="ECO:0000313" key="1">
    <source>
        <dbReference type="EMBL" id="RKP18619.1"/>
    </source>
</evidence>
<reference evidence="2" key="1">
    <citation type="journal article" date="2018" name="Nat. Microbiol.">
        <title>Leveraging single-cell genomics to expand the fungal tree of life.</title>
        <authorList>
            <person name="Ahrendt S.R."/>
            <person name="Quandt C.A."/>
            <person name="Ciobanu D."/>
            <person name="Clum A."/>
            <person name="Salamov A."/>
            <person name="Andreopoulos B."/>
            <person name="Cheng J.F."/>
            <person name="Woyke T."/>
            <person name="Pelin A."/>
            <person name="Henrissat B."/>
            <person name="Reynolds N.K."/>
            <person name="Benny G.L."/>
            <person name="Smith M.E."/>
            <person name="James T.Y."/>
            <person name="Grigoriev I.V."/>
        </authorList>
    </citation>
    <scope>NUCLEOTIDE SEQUENCE [LARGE SCALE GENOMIC DNA]</scope>
    <source>
        <strain evidence="2">CSF55</strain>
    </source>
</reference>
<dbReference type="EMBL" id="ML005412">
    <property type="protein sequence ID" value="RKP18619.1"/>
    <property type="molecule type" value="Genomic_DNA"/>
</dbReference>
<feature type="non-terminal residue" evidence="1">
    <location>
        <position position="1"/>
    </location>
</feature>
<dbReference type="InterPro" id="IPR011009">
    <property type="entry name" value="Kinase-like_dom_sf"/>
</dbReference>
<accession>A0A4V1IZM9</accession>
<evidence type="ECO:0008006" key="3">
    <source>
        <dbReference type="Google" id="ProtNLM"/>
    </source>
</evidence>
<protein>
    <recommendedName>
        <fullName evidence="3">Protein kinase domain-containing protein</fullName>
    </recommendedName>
</protein>
<dbReference type="SUPFAM" id="SSF56112">
    <property type="entry name" value="Protein kinase-like (PK-like)"/>
    <property type="match status" value="1"/>
</dbReference>
<dbReference type="AlphaFoldDB" id="A0A4V1IZM9"/>
<sequence>GNVAYEFILSQDLFLAPENFKIPRNFSVPEKIYDDETSFSRKRNLHHFTGDVAHRLLDIQYKLNHPGKSTVYKVKDAKEKKTYVLKFKKCQRAKFDNEVYFGKIAGLVVDSNDQDQSILMKKLNGKSYDEILNDLKANTYVSKKWSRFIVTIIIEAALKELQRVHKLNISHNNPRLRNFISTSMTGTRASLISYGSATELTNSNADMDYLIFYKDLCKFVTGLFGVGDKMQRKYCELFQKYERIDDEKNLISVSSDIELSEIDDFDKTNYFWNALKKVNESPTSSLHTLVN</sequence>
<dbReference type="Proteomes" id="UP000281549">
    <property type="component" value="Unassembled WGS sequence"/>
</dbReference>
<evidence type="ECO:0000313" key="2">
    <source>
        <dbReference type="Proteomes" id="UP000281549"/>
    </source>
</evidence>
<proteinExistence type="predicted"/>
<name>A0A4V1IZM9_ROZAC</name>
<gene>
    <name evidence="1" type="ORF">ROZALSC1DRAFT_23064</name>
</gene>
<organism evidence="1 2">
    <name type="scientific">Rozella allomycis (strain CSF55)</name>
    <dbReference type="NCBI Taxonomy" id="988480"/>
    <lineage>
        <taxon>Eukaryota</taxon>
        <taxon>Fungi</taxon>
        <taxon>Fungi incertae sedis</taxon>
        <taxon>Cryptomycota</taxon>
        <taxon>Cryptomycota incertae sedis</taxon>
        <taxon>Rozella</taxon>
    </lineage>
</organism>